<dbReference type="PANTHER" id="PTHR23429">
    <property type="entry name" value="GLUCOSE-6-PHOSPHATE 1-DEHYDROGENASE G6PD"/>
    <property type="match status" value="1"/>
</dbReference>
<evidence type="ECO:0000256" key="4">
    <source>
        <dbReference type="ARBA" id="ARBA00023277"/>
    </source>
</evidence>
<keyword evidence="3" id="KW-0521">NADP</keyword>
<dbReference type="InterPro" id="IPR005162">
    <property type="entry name" value="Retrotrans_gag_dom"/>
</dbReference>
<dbReference type="Proteomes" id="UP000436088">
    <property type="component" value="Unassembled WGS sequence"/>
</dbReference>
<sequence length="834" mass="95374">MAKETPMKKSKGDLFITVVGASGDLAKKKIFPGLSVLYYEGCLPEGNCSEKMDKFLKRCFYHSGQYDSGENCAQLDKKLNEHEGGRVSNRLFYLSIPPNIFIDAVKCASTTTSFGNGWTRVIVEKPIGRDSESFAALTKALKRELVENLSVLRFANLIFEPLWSRQFIRSVQLMFSEDFGTEGRGGSQNGHLTLRELKRGNLIDAMLQADEEEDINKVLRYFSYEHFYVIYCNALSYEHFSLNAPSYTLQMKIDYFTCSAMSHLQDESYVTLRDLKGSKLSGSVFNIIFNLNKFMAFETHDPFLIRQSGTDLHIENILDFQWKMMLKMPLMEVHMFGMNRLRLTSKLNKGSGTAGASDVPTSSVEANAHSQPISRVLDSEEATSKLQKNLEELHLPQLGLARVWWTNTTMYAYLEQVNWQFFQEEFKNKYIREQFMRSMLLKFLSLKQGDQVVHEYEVEYNKLSRYAIEVVPNDKARRDWFIEGLRPKLKKIMLALNLSSLQEVINRAKAIKRALEETLAMEKSIHTRKRIRTSSVAQYGKRGKGSGSQFTIRIDHSAASRKTKQSQSYVASLGRAHGEKPRYLTCDKLHIGKYSDEFVQSERSITTPNRSRGRGRSGSQIEDGQRQDTRGVARVYNIKTNVDQDDPEIITAINPMGQSARVTRVCRKCPTKIQGVIFLANLMELPFDEFEIILGTDGLSPHHGWVDYRRKRLFLKDVEGSEIVVIGETVKYMSNVISAMTAKKLTSKECVAFLANMIDTRLSGVRLHNIPTVREFPKKFPEELPGLPLDRKVEFRIEVYPATETISMALYQMARTELRELKAQLQELLDKGFI</sequence>
<feature type="domain" description="Glucose-6-phosphate dehydrogenase C-terminal" evidence="7">
    <location>
        <begin position="151"/>
        <end position="186"/>
    </location>
</feature>
<dbReference type="AlphaFoldDB" id="A0A6A2W9K4"/>
<dbReference type="GO" id="GO:0009051">
    <property type="term" value="P:pentose-phosphate shunt, oxidative branch"/>
    <property type="evidence" value="ECO:0007669"/>
    <property type="project" value="TreeGrafter"/>
</dbReference>
<dbReference type="Gene3D" id="3.40.50.720">
    <property type="entry name" value="NAD(P)-binding Rossmann-like Domain"/>
    <property type="match status" value="2"/>
</dbReference>
<protein>
    <submittedName>
        <fullName evidence="9">Glucose-6-phosphate 1-dehydrogenase</fullName>
    </submittedName>
</protein>
<dbReference type="InterPro" id="IPR043502">
    <property type="entry name" value="DNA/RNA_pol_sf"/>
</dbReference>
<gene>
    <name evidence="9" type="ORF">F3Y22_tig00117048pilonHSYRG00986</name>
</gene>
<accession>A0A6A2W9K4</accession>
<dbReference type="Pfam" id="PF02781">
    <property type="entry name" value="G6PD_C"/>
    <property type="match status" value="1"/>
</dbReference>
<dbReference type="GO" id="GO:0009570">
    <property type="term" value="C:chloroplast stroma"/>
    <property type="evidence" value="ECO:0007669"/>
    <property type="project" value="TreeGrafter"/>
</dbReference>
<dbReference type="EMBL" id="VEPZ02001787">
    <property type="protein sequence ID" value="KAE8654603.1"/>
    <property type="molecule type" value="Genomic_DNA"/>
</dbReference>
<keyword evidence="2" id="KW-0313">Glucose metabolism</keyword>
<dbReference type="SUPFAM" id="SSF51735">
    <property type="entry name" value="NAD(P)-binding Rossmann-fold domains"/>
    <property type="match status" value="1"/>
</dbReference>
<evidence type="ECO:0000313" key="10">
    <source>
        <dbReference type="Proteomes" id="UP000436088"/>
    </source>
</evidence>
<feature type="domain" description="Glucose-6-phosphate dehydrogenase NAD-binding" evidence="6">
    <location>
        <begin position="49"/>
        <end position="147"/>
    </location>
</feature>
<comment type="similarity">
    <text evidence="1">Belongs to the glucose-6-phosphate dehydrogenase family.</text>
</comment>
<dbReference type="GO" id="GO:0050661">
    <property type="term" value="F:NADP binding"/>
    <property type="evidence" value="ECO:0007669"/>
    <property type="project" value="InterPro"/>
</dbReference>
<evidence type="ECO:0000256" key="1">
    <source>
        <dbReference type="ARBA" id="ARBA00009975"/>
    </source>
</evidence>
<keyword evidence="4" id="KW-0119">Carbohydrate metabolism</keyword>
<evidence type="ECO:0000313" key="9">
    <source>
        <dbReference type="EMBL" id="KAE8654603.1"/>
    </source>
</evidence>
<dbReference type="GO" id="GO:0004345">
    <property type="term" value="F:glucose-6-phosphate dehydrogenase activity"/>
    <property type="evidence" value="ECO:0007669"/>
    <property type="project" value="InterPro"/>
</dbReference>
<organism evidence="9 10">
    <name type="scientific">Hibiscus syriacus</name>
    <name type="common">Rose of Sharon</name>
    <dbReference type="NCBI Taxonomy" id="106335"/>
    <lineage>
        <taxon>Eukaryota</taxon>
        <taxon>Viridiplantae</taxon>
        <taxon>Streptophyta</taxon>
        <taxon>Embryophyta</taxon>
        <taxon>Tracheophyta</taxon>
        <taxon>Spermatophyta</taxon>
        <taxon>Magnoliopsida</taxon>
        <taxon>eudicotyledons</taxon>
        <taxon>Gunneridae</taxon>
        <taxon>Pentapetalae</taxon>
        <taxon>rosids</taxon>
        <taxon>malvids</taxon>
        <taxon>Malvales</taxon>
        <taxon>Malvaceae</taxon>
        <taxon>Malvoideae</taxon>
        <taxon>Hibiscus</taxon>
    </lineage>
</organism>
<dbReference type="Pfam" id="PF03732">
    <property type="entry name" value="Retrotrans_gag"/>
    <property type="match status" value="1"/>
</dbReference>
<dbReference type="SUPFAM" id="SSF56672">
    <property type="entry name" value="DNA/RNA polymerases"/>
    <property type="match status" value="1"/>
</dbReference>
<dbReference type="Pfam" id="PF08284">
    <property type="entry name" value="RVP_2"/>
    <property type="match status" value="1"/>
</dbReference>
<dbReference type="GO" id="GO:0006006">
    <property type="term" value="P:glucose metabolic process"/>
    <property type="evidence" value="ECO:0007669"/>
    <property type="project" value="UniProtKB-KW"/>
</dbReference>
<evidence type="ECO:0000256" key="3">
    <source>
        <dbReference type="ARBA" id="ARBA00022857"/>
    </source>
</evidence>
<feature type="region of interest" description="Disordered" evidence="5">
    <location>
        <begin position="600"/>
        <end position="630"/>
    </location>
</feature>
<dbReference type="SUPFAM" id="SSF55347">
    <property type="entry name" value="Glyceraldehyde-3-phosphate dehydrogenase-like, C-terminal domain"/>
    <property type="match status" value="1"/>
</dbReference>
<evidence type="ECO:0000256" key="5">
    <source>
        <dbReference type="SAM" id="MobiDB-lite"/>
    </source>
</evidence>
<evidence type="ECO:0000259" key="7">
    <source>
        <dbReference type="Pfam" id="PF02781"/>
    </source>
</evidence>
<evidence type="ECO:0000259" key="8">
    <source>
        <dbReference type="Pfam" id="PF03732"/>
    </source>
</evidence>
<dbReference type="InterPro" id="IPR022675">
    <property type="entry name" value="G6P_DH_C"/>
</dbReference>
<dbReference type="InterPro" id="IPR021109">
    <property type="entry name" value="Peptidase_aspartic_dom_sf"/>
</dbReference>
<dbReference type="Gene3D" id="2.40.70.10">
    <property type="entry name" value="Acid Proteases"/>
    <property type="match status" value="1"/>
</dbReference>
<feature type="domain" description="Retrotransposon gag" evidence="8">
    <location>
        <begin position="399"/>
        <end position="487"/>
    </location>
</feature>
<dbReference type="PANTHER" id="PTHR23429:SF11">
    <property type="entry name" value="GLUCOSE-6-PHOSPHATE 1-DEHYDROGENASE 2, CHLOROPLASTIC"/>
    <property type="match status" value="1"/>
</dbReference>
<feature type="region of interest" description="Disordered" evidence="5">
    <location>
        <begin position="536"/>
        <end position="566"/>
    </location>
</feature>
<proteinExistence type="inferred from homology"/>
<dbReference type="Pfam" id="PF00479">
    <property type="entry name" value="G6PD_N"/>
    <property type="match status" value="1"/>
</dbReference>
<dbReference type="InterPro" id="IPR036291">
    <property type="entry name" value="NAD(P)-bd_dom_sf"/>
</dbReference>
<name>A0A6A2W9K4_HIBSY</name>
<evidence type="ECO:0000256" key="2">
    <source>
        <dbReference type="ARBA" id="ARBA00022526"/>
    </source>
</evidence>
<dbReference type="InterPro" id="IPR022674">
    <property type="entry name" value="G6P_DH_NAD-bd"/>
</dbReference>
<comment type="caution">
    <text evidence="9">The sequence shown here is derived from an EMBL/GenBank/DDBJ whole genome shotgun (WGS) entry which is preliminary data.</text>
</comment>
<dbReference type="Gene3D" id="1.10.238.10">
    <property type="entry name" value="EF-hand"/>
    <property type="match status" value="1"/>
</dbReference>
<reference evidence="9" key="1">
    <citation type="submission" date="2019-09" db="EMBL/GenBank/DDBJ databases">
        <title>Draft genome information of white flower Hibiscus syriacus.</title>
        <authorList>
            <person name="Kim Y.-M."/>
        </authorList>
    </citation>
    <scope>NUCLEOTIDE SEQUENCE [LARGE SCALE GENOMIC DNA]</scope>
    <source>
        <strain evidence="9">YM2019G1</strain>
    </source>
</reference>
<keyword evidence="10" id="KW-1185">Reference proteome</keyword>
<dbReference type="InterPro" id="IPR001282">
    <property type="entry name" value="G6P_DH"/>
</dbReference>
<evidence type="ECO:0000259" key="6">
    <source>
        <dbReference type="Pfam" id="PF00479"/>
    </source>
</evidence>